<feature type="non-terminal residue" evidence="1">
    <location>
        <position position="32"/>
    </location>
</feature>
<dbReference type="EMBL" id="UINC01134073">
    <property type="protein sequence ID" value="SVD17384.1"/>
    <property type="molecule type" value="Genomic_DNA"/>
</dbReference>
<dbReference type="AlphaFoldDB" id="A0A382T5G3"/>
<accession>A0A382T5G3</accession>
<proteinExistence type="predicted"/>
<name>A0A382T5G3_9ZZZZ</name>
<reference evidence="1" key="1">
    <citation type="submission" date="2018-05" db="EMBL/GenBank/DDBJ databases">
        <authorList>
            <person name="Lanie J.A."/>
            <person name="Ng W.-L."/>
            <person name="Kazmierczak K.M."/>
            <person name="Andrzejewski T.M."/>
            <person name="Davidsen T.M."/>
            <person name="Wayne K.J."/>
            <person name="Tettelin H."/>
            <person name="Glass J.I."/>
            <person name="Rusch D."/>
            <person name="Podicherti R."/>
            <person name="Tsui H.-C.T."/>
            <person name="Winkler M.E."/>
        </authorList>
    </citation>
    <scope>NUCLEOTIDE SEQUENCE</scope>
</reference>
<organism evidence="1">
    <name type="scientific">marine metagenome</name>
    <dbReference type="NCBI Taxonomy" id="408172"/>
    <lineage>
        <taxon>unclassified sequences</taxon>
        <taxon>metagenomes</taxon>
        <taxon>ecological metagenomes</taxon>
    </lineage>
</organism>
<protein>
    <submittedName>
        <fullName evidence="1">Uncharacterized protein</fullName>
    </submittedName>
</protein>
<evidence type="ECO:0000313" key="1">
    <source>
        <dbReference type="EMBL" id="SVD17384.1"/>
    </source>
</evidence>
<gene>
    <name evidence="1" type="ORF">METZ01_LOCUS370238</name>
</gene>
<sequence>MFGELSQDLYVPFTVREYLRSAGTVTIVRVLG</sequence>